<dbReference type="InterPro" id="IPR032675">
    <property type="entry name" value="LRR_dom_sf"/>
</dbReference>
<dbReference type="PANTHER" id="PTHR48059">
    <property type="entry name" value="POLYGALACTURONASE INHIBITOR 1"/>
    <property type="match status" value="1"/>
</dbReference>
<keyword evidence="2" id="KW-0433">Leucine-rich repeat</keyword>
<reference evidence="5 6" key="1">
    <citation type="journal article" date="2013" name="Proc. Natl. Acad. Sci. U.S.A.">
        <title>Fine-scale variation in meiotic recombination in Mimulus inferred from population shotgun sequencing.</title>
        <authorList>
            <person name="Hellsten U."/>
            <person name="Wright K.M."/>
            <person name="Jenkins J."/>
            <person name="Shu S."/>
            <person name="Yuan Y."/>
            <person name="Wessler S.R."/>
            <person name="Schmutz J."/>
            <person name="Willis J.H."/>
            <person name="Rokhsar D.S."/>
        </authorList>
    </citation>
    <scope>NUCLEOTIDE SEQUENCE [LARGE SCALE GENOMIC DNA]</scope>
    <source>
        <strain evidence="6">cv. DUN x IM62</strain>
    </source>
</reference>
<organism evidence="5 6">
    <name type="scientific">Erythranthe guttata</name>
    <name type="common">Yellow monkey flower</name>
    <name type="synonym">Mimulus guttatus</name>
    <dbReference type="NCBI Taxonomy" id="4155"/>
    <lineage>
        <taxon>Eukaryota</taxon>
        <taxon>Viridiplantae</taxon>
        <taxon>Streptophyta</taxon>
        <taxon>Embryophyta</taxon>
        <taxon>Tracheophyta</taxon>
        <taxon>Spermatophyta</taxon>
        <taxon>Magnoliopsida</taxon>
        <taxon>eudicotyledons</taxon>
        <taxon>Gunneridae</taxon>
        <taxon>Pentapetalae</taxon>
        <taxon>asterids</taxon>
        <taxon>lamiids</taxon>
        <taxon>Lamiales</taxon>
        <taxon>Phrymaceae</taxon>
        <taxon>Erythranthe</taxon>
    </lineage>
</organism>
<dbReference type="Gene3D" id="3.80.10.10">
    <property type="entry name" value="Ribonuclease Inhibitor"/>
    <property type="match status" value="1"/>
</dbReference>
<name>A0A022Q607_ERYGU</name>
<evidence type="ECO:0000313" key="5">
    <source>
        <dbReference type="EMBL" id="EYU22673.1"/>
    </source>
</evidence>
<dbReference type="AlphaFoldDB" id="A0A022Q607"/>
<dbReference type="Proteomes" id="UP000030748">
    <property type="component" value="Unassembled WGS sequence"/>
</dbReference>
<evidence type="ECO:0000256" key="3">
    <source>
        <dbReference type="ARBA" id="ARBA00022737"/>
    </source>
</evidence>
<evidence type="ECO:0000256" key="2">
    <source>
        <dbReference type="ARBA" id="ARBA00022614"/>
    </source>
</evidence>
<dbReference type="InterPro" id="IPR013210">
    <property type="entry name" value="LRR_N_plant-typ"/>
</dbReference>
<evidence type="ECO:0000313" key="6">
    <source>
        <dbReference type="Proteomes" id="UP000030748"/>
    </source>
</evidence>
<comment type="subcellular location">
    <subcellularLocation>
        <location evidence="1">Cell envelope</location>
    </subcellularLocation>
</comment>
<protein>
    <recommendedName>
        <fullName evidence="4">Leucine-rich repeat-containing N-terminal plant-type domain-containing protein</fullName>
    </recommendedName>
</protein>
<feature type="non-terminal residue" evidence="5">
    <location>
        <position position="166"/>
    </location>
</feature>
<dbReference type="InterPro" id="IPR051848">
    <property type="entry name" value="PGIP"/>
</dbReference>
<dbReference type="EMBL" id="KI632197">
    <property type="protein sequence ID" value="EYU22673.1"/>
    <property type="molecule type" value="Genomic_DNA"/>
</dbReference>
<evidence type="ECO:0000259" key="4">
    <source>
        <dbReference type="Pfam" id="PF08263"/>
    </source>
</evidence>
<proteinExistence type="predicted"/>
<keyword evidence="6" id="KW-1185">Reference proteome</keyword>
<keyword evidence="3" id="KW-0677">Repeat</keyword>
<evidence type="ECO:0000256" key="1">
    <source>
        <dbReference type="ARBA" id="ARBA00004196"/>
    </source>
</evidence>
<dbReference type="Pfam" id="PF08263">
    <property type="entry name" value="LRRNT_2"/>
    <property type="match status" value="1"/>
</dbReference>
<feature type="domain" description="Leucine-rich repeat-containing N-terminal plant-type" evidence="4">
    <location>
        <begin position="24"/>
        <end position="63"/>
    </location>
</feature>
<gene>
    <name evidence="5" type="ORF">MIMGU_mgv1a022964mg</name>
</gene>
<dbReference type="SUPFAM" id="SSF52058">
    <property type="entry name" value="L domain-like"/>
    <property type="match status" value="1"/>
</dbReference>
<dbReference type="PANTHER" id="PTHR48059:SF4">
    <property type="entry name" value="POLYGALACTURONASE INHIBITOR 1-RELATED"/>
    <property type="match status" value="1"/>
</dbReference>
<accession>A0A022Q607</accession>
<sequence>MACMESEDIKIENSTMEEPKKLCHPQDKIALMLFNPNFSNLHNPFSSWEALLDCCDWFGVTCNDTKNLIISLTVTYHDLNITIPPSLSNRKYLEIPRLQKIPYLVGKIPLQISKLSYFTSVTIRILHLFDLYFNCFYGLIPHSLAKLSFLRAIDFSRNQLTEPILE</sequence>